<dbReference type="InterPro" id="IPR011989">
    <property type="entry name" value="ARM-like"/>
</dbReference>
<organism evidence="2">
    <name type="scientific">Anisakis simplex</name>
    <name type="common">Herring worm</name>
    <dbReference type="NCBI Taxonomy" id="6269"/>
    <lineage>
        <taxon>Eukaryota</taxon>
        <taxon>Metazoa</taxon>
        <taxon>Ecdysozoa</taxon>
        <taxon>Nematoda</taxon>
        <taxon>Chromadorea</taxon>
        <taxon>Rhabditida</taxon>
        <taxon>Spirurina</taxon>
        <taxon>Ascaridomorpha</taxon>
        <taxon>Ascaridoidea</taxon>
        <taxon>Anisakidae</taxon>
        <taxon>Anisakis</taxon>
        <taxon>Anisakis simplex complex</taxon>
    </lineage>
</organism>
<reference evidence="2" key="1">
    <citation type="submission" date="2017-02" db="UniProtKB">
        <authorList>
            <consortium name="WormBaseParasite"/>
        </authorList>
    </citation>
    <scope>IDENTIFICATION</scope>
</reference>
<dbReference type="GO" id="GO:0030951">
    <property type="term" value="P:establishment or maintenance of microtubule cytoskeleton polarity"/>
    <property type="evidence" value="ECO:0007669"/>
    <property type="project" value="InterPro"/>
</dbReference>
<accession>A0A0M3KG77</accession>
<dbReference type="InterPro" id="IPR016024">
    <property type="entry name" value="ARM-type_fold"/>
</dbReference>
<name>A0A0M3KG77_ANISI</name>
<dbReference type="WBParaSite" id="ASIM_0001998901-mRNA-1">
    <property type="protein sequence ID" value="ASIM_0001998901-mRNA-1"/>
    <property type="gene ID" value="ASIM_0001998901"/>
</dbReference>
<evidence type="ECO:0000256" key="1">
    <source>
        <dbReference type="SAM" id="MobiDB-lite"/>
    </source>
</evidence>
<dbReference type="InterPro" id="IPR045110">
    <property type="entry name" value="XMAP215"/>
</dbReference>
<dbReference type="GO" id="GO:0007051">
    <property type="term" value="P:spindle organization"/>
    <property type="evidence" value="ECO:0007669"/>
    <property type="project" value="InterPro"/>
</dbReference>
<evidence type="ECO:0000313" key="2">
    <source>
        <dbReference type="WBParaSite" id="ASIM_0001998901-mRNA-1"/>
    </source>
</evidence>
<dbReference type="AlphaFoldDB" id="A0A0M3KG77"/>
<sequence length="208" mass="23169">LAVRVLSGIARGFASKFTKYVPMFMTIVFEKFKDKKTSVREALNECVDTVASTSHADCFVASLTEVFEKKSVNPDIKANIDRWIYRTLLHYTQTNPPNDFITNMAPFIAQHICDGDADVRDAACMACAGVMRLIGEKTTSALIKGWVDDKVKQKKVNEYHEKAVAEAEELAKSAGAQGDDQHDDQNNLSGDKVVSRKKKTAFQAHQQH</sequence>
<dbReference type="GO" id="GO:0061863">
    <property type="term" value="F:microtubule plus end polymerase"/>
    <property type="evidence" value="ECO:0007669"/>
    <property type="project" value="InterPro"/>
</dbReference>
<protein>
    <submittedName>
        <fullName evidence="2">Cytoskeleton-associated protein 5 (inferred by orthology to a human protein)</fullName>
    </submittedName>
</protein>
<dbReference type="Gene3D" id="1.25.10.10">
    <property type="entry name" value="Leucine-rich Repeat Variant"/>
    <property type="match status" value="1"/>
</dbReference>
<dbReference type="GO" id="GO:0051010">
    <property type="term" value="F:microtubule plus-end binding"/>
    <property type="evidence" value="ECO:0007669"/>
    <property type="project" value="InterPro"/>
</dbReference>
<dbReference type="GO" id="GO:0046785">
    <property type="term" value="P:microtubule polymerization"/>
    <property type="evidence" value="ECO:0007669"/>
    <property type="project" value="InterPro"/>
</dbReference>
<dbReference type="SUPFAM" id="SSF48371">
    <property type="entry name" value="ARM repeat"/>
    <property type="match status" value="1"/>
</dbReference>
<feature type="region of interest" description="Disordered" evidence="1">
    <location>
        <begin position="167"/>
        <end position="208"/>
    </location>
</feature>
<proteinExistence type="predicted"/>
<dbReference type="PANTHER" id="PTHR12609">
    <property type="entry name" value="MICROTUBULE ASSOCIATED PROTEIN XMAP215"/>
    <property type="match status" value="1"/>
</dbReference>